<dbReference type="CDD" id="cd07557">
    <property type="entry name" value="trimeric_dUTPase"/>
    <property type="match status" value="1"/>
</dbReference>
<keyword evidence="2" id="KW-0064">Aspartyl protease</keyword>
<dbReference type="InterPro" id="IPR029054">
    <property type="entry name" value="dUTPase-like"/>
</dbReference>
<dbReference type="GO" id="GO:0004190">
    <property type="term" value="F:aspartic-type endopeptidase activity"/>
    <property type="evidence" value="ECO:0007669"/>
    <property type="project" value="UniProtKB-KW"/>
</dbReference>
<dbReference type="PANTHER" id="PTHR19422">
    <property type="entry name" value="GAG RETROVIRAL POLYPROTEIN"/>
    <property type="match status" value="1"/>
</dbReference>
<evidence type="ECO:0000256" key="1">
    <source>
        <dbReference type="ARBA" id="ARBA00022670"/>
    </source>
</evidence>
<proteinExistence type="predicted"/>
<dbReference type="GO" id="GO:0006508">
    <property type="term" value="P:proteolysis"/>
    <property type="evidence" value="ECO:0007669"/>
    <property type="project" value="UniProtKB-KW"/>
</dbReference>
<dbReference type="EMBL" id="QRBI01000123">
    <property type="protein sequence ID" value="RMC05472.1"/>
    <property type="molecule type" value="Genomic_DNA"/>
</dbReference>
<dbReference type="InterPro" id="IPR033704">
    <property type="entry name" value="dUTPase_trimeric"/>
</dbReference>
<gene>
    <name evidence="5" type="ORF">DUI87_18665</name>
</gene>
<feature type="domain" description="dUTPase-like" evidence="4">
    <location>
        <begin position="51"/>
        <end position="166"/>
    </location>
</feature>
<dbReference type="PANTHER" id="PTHR19422:SF123">
    <property type="entry name" value="RT1 CLASS I, LOCUS CE15"/>
    <property type="match status" value="1"/>
</dbReference>
<dbReference type="SUPFAM" id="SSF51283">
    <property type="entry name" value="dUTPase-like"/>
    <property type="match status" value="1"/>
</dbReference>
<evidence type="ECO:0000313" key="6">
    <source>
        <dbReference type="Proteomes" id="UP000269221"/>
    </source>
</evidence>
<reference evidence="5 6" key="1">
    <citation type="submission" date="2018-07" db="EMBL/GenBank/DDBJ databases">
        <title>A high quality draft genome assembly of the barn swallow (H. rustica rustica).</title>
        <authorList>
            <person name="Formenti G."/>
            <person name="Chiara M."/>
            <person name="Poveda L."/>
            <person name="Francoijs K.-J."/>
            <person name="Bonisoli-Alquati A."/>
            <person name="Canova L."/>
            <person name="Gianfranceschi L."/>
            <person name="Horner D.S."/>
            <person name="Saino N."/>
        </authorList>
    </citation>
    <scope>NUCLEOTIDE SEQUENCE [LARGE SCALE GENOMIC DNA]</scope>
    <source>
        <strain evidence="5">Chelidonia</strain>
        <tissue evidence="5">Blood</tissue>
    </source>
</reference>
<sequence>MGWDFAGTAAFPGGYQASTVFREAERKGEVRSNTNFSPSPDADGGLLGWLTAGTCGSAGLNVCTAATVVLDSCKVHKVPLDAFGPVGEGMSAFLMWRSSATMQGIMVHLGLIDADFTGQIYAIVSTPNPPATTPEGMRLVQLVPFKSSVCRAENRLQGNCGFGSTGPPQVYWTAVLTKDHPEKVVCCPSLMQHRQRSTYACSLTLVQTS</sequence>
<protein>
    <recommendedName>
        <fullName evidence="4">dUTPase-like domain-containing protein</fullName>
    </recommendedName>
</protein>
<keyword evidence="3" id="KW-0378">Hydrolase</keyword>
<dbReference type="AlphaFoldDB" id="A0A3M0JWP7"/>
<name>A0A3M0JWP7_HIRRU</name>
<comment type="caution">
    <text evidence="5">The sequence shown here is derived from an EMBL/GenBank/DDBJ whole genome shotgun (WGS) entry which is preliminary data.</text>
</comment>
<keyword evidence="6" id="KW-1185">Reference proteome</keyword>
<dbReference type="OrthoDB" id="9900537at2759"/>
<dbReference type="InterPro" id="IPR051592">
    <property type="entry name" value="HERV-K_Pro_peptidase_A2"/>
</dbReference>
<dbReference type="Gene3D" id="2.70.40.10">
    <property type="match status" value="1"/>
</dbReference>
<organism evidence="5 6">
    <name type="scientific">Hirundo rustica rustica</name>
    <dbReference type="NCBI Taxonomy" id="333673"/>
    <lineage>
        <taxon>Eukaryota</taxon>
        <taxon>Metazoa</taxon>
        <taxon>Chordata</taxon>
        <taxon>Craniata</taxon>
        <taxon>Vertebrata</taxon>
        <taxon>Euteleostomi</taxon>
        <taxon>Archelosauria</taxon>
        <taxon>Archosauria</taxon>
        <taxon>Dinosauria</taxon>
        <taxon>Saurischia</taxon>
        <taxon>Theropoda</taxon>
        <taxon>Coelurosauria</taxon>
        <taxon>Aves</taxon>
        <taxon>Neognathae</taxon>
        <taxon>Neoaves</taxon>
        <taxon>Telluraves</taxon>
        <taxon>Australaves</taxon>
        <taxon>Passeriformes</taxon>
        <taxon>Sylvioidea</taxon>
        <taxon>Hirundinidae</taxon>
        <taxon>Hirundo</taxon>
    </lineage>
</organism>
<dbReference type="Proteomes" id="UP000269221">
    <property type="component" value="Unassembled WGS sequence"/>
</dbReference>
<dbReference type="Pfam" id="PF00692">
    <property type="entry name" value="dUTPase"/>
    <property type="match status" value="1"/>
</dbReference>
<keyword evidence="1" id="KW-0645">Protease</keyword>
<dbReference type="InterPro" id="IPR036157">
    <property type="entry name" value="dUTPase-like_sf"/>
</dbReference>
<accession>A0A3M0JWP7</accession>
<evidence type="ECO:0000259" key="4">
    <source>
        <dbReference type="Pfam" id="PF00692"/>
    </source>
</evidence>
<evidence type="ECO:0000256" key="2">
    <source>
        <dbReference type="ARBA" id="ARBA00022750"/>
    </source>
</evidence>
<evidence type="ECO:0000256" key="3">
    <source>
        <dbReference type="ARBA" id="ARBA00022801"/>
    </source>
</evidence>
<evidence type="ECO:0000313" key="5">
    <source>
        <dbReference type="EMBL" id="RMC05472.1"/>
    </source>
</evidence>